<name>A0A9X2L3W7_9BACT</name>
<accession>A0A9X2L3W7</accession>
<gene>
    <name evidence="1" type="ORF">NM125_09785</name>
</gene>
<dbReference type="Gene3D" id="1.25.40.10">
    <property type="entry name" value="Tetratricopeptide repeat domain"/>
    <property type="match status" value="1"/>
</dbReference>
<dbReference type="Proteomes" id="UP001139125">
    <property type="component" value="Unassembled WGS sequence"/>
</dbReference>
<dbReference type="InterPro" id="IPR011990">
    <property type="entry name" value="TPR-like_helical_dom_sf"/>
</dbReference>
<evidence type="ECO:0000313" key="1">
    <source>
        <dbReference type="EMBL" id="MCP9291863.1"/>
    </source>
</evidence>
<comment type="caution">
    <text evidence="1">The sequence shown here is derived from an EMBL/GenBank/DDBJ whole genome shotgun (WGS) entry which is preliminary data.</text>
</comment>
<organism evidence="1 2">
    <name type="scientific">Gracilimonas sediminicola</name>
    <dbReference type="NCBI Taxonomy" id="2952158"/>
    <lineage>
        <taxon>Bacteria</taxon>
        <taxon>Pseudomonadati</taxon>
        <taxon>Balneolota</taxon>
        <taxon>Balneolia</taxon>
        <taxon>Balneolales</taxon>
        <taxon>Balneolaceae</taxon>
        <taxon>Gracilimonas</taxon>
    </lineage>
</organism>
<reference evidence="1" key="1">
    <citation type="submission" date="2022-06" db="EMBL/GenBank/DDBJ databases">
        <title>Gracilimonas sp. CAU 1638 isolated from sea sediment.</title>
        <authorList>
            <person name="Kim W."/>
        </authorList>
    </citation>
    <scope>NUCLEOTIDE SEQUENCE</scope>
    <source>
        <strain evidence="1">CAU 1638</strain>
    </source>
</reference>
<dbReference type="SUPFAM" id="SSF48452">
    <property type="entry name" value="TPR-like"/>
    <property type="match status" value="1"/>
</dbReference>
<proteinExistence type="predicted"/>
<dbReference type="AlphaFoldDB" id="A0A9X2L3W7"/>
<dbReference type="RefSeq" id="WP_255134737.1">
    <property type="nucleotide sequence ID" value="NZ_JANDBC010000002.1"/>
</dbReference>
<dbReference type="EMBL" id="JANDBC010000002">
    <property type="protein sequence ID" value="MCP9291863.1"/>
    <property type="molecule type" value="Genomic_DNA"/>
</dbReference>
<protein>
    <submittedName>
        <fullName evidence="1">Tetratricopeptide repeat protein</fullName>
    </submittedName>
</protein>
<evidence type="ECO:0000313" key="2">
    <source>
        <dbReference type="Proteomes" id="UP001139125"/>
    </source>
</evidence>
<sequence length="440" mass="51908">MKEETKYKEWIDLVVYLTDIKYLNSTKIAEWDSIFNSIRIVSPAERPDHLDEHIGWRTSEKEEQRSDIWNEMLAQSDKEWTLFVEDDEVIQFNDFPNEAEVHEKKWAPALIVHTQNEKLYQHYQIRLVQKGKTQVFDGKNLPDCTRFITQNEIGLASMPIMIERKTNPVQEVNPSDELTLQSYSPQLYLVQGDQYFKEGKYVHAAAQYRQLLKKSRLLPFDRLGAVNGLASCLAEQYKWPQALALTEKSLDAEPLQSLPYLIQFKIFQLQKKWKQAFQSLNSYYERLELYSLANFDVKISEEETLINLADLALKSGLREEASKLLNELFAVKNGEVDRTFLRQLLVLSIELTDFEKSEFFFNKMFEDEVGSGTMDDEIREELNDYMTMFMQNEWHEFVYELYWELYNSNPQIDEYRRRLIVASVKTNRVEQAQKLVAKVA</sequence>
<keyword evidence="2" id="KW-1185">Reference proteome</keyword>